<dbReference type="PANTHER" id="PTHR43685">
    <property type="entry name" value="GLYCOSYLTRANSFERASE"/>
    <property type="match status" value="1"/>
</dbReference>
<keyword evidence="1" id="KW-0472">Membrane</keyword>
<protein>
    <recommendedName>
        <fullName evidence="2">Glycosyltransferase 2-like domain-containing protein</fullName>
    </recommendedName>
</protein>
<name>A0A1G1V2D8_9BACT</name>
<dbReference type="AlphaFoldDB" id="A0A1G1V2D8"/>
<dbReference type="CDD" id="cd00761">
    <property type="entry name" value="Glyco_tranf_GTA_type"/>
    <property type="match status" value="1"/>
</dbReference>
<sequence>MNSPKISVIIPTYNEENVIVECLESLNKQTYNNYEVIVVDDGSTDDTVKVVSHITNHQSLITLLKQKHKGPGSARNLGAKHAKGEVLVFVDSDMTFATDFLEKLVKPILEGKSKGTFSKEELVANPENIWSACWTINEGWEKGKRHPKNYPDKQKVFRAILKSEFFRVGGFTPSGEYTDDWSLSKKLGYLADNAISAKFYHKNPESLGEIFNQAKWIGKRRYKFGILGEFVALVRASLPISVLVGLVKSLINKRPQFFVFKIVYGSGIFVGSLTSLFGGKSAK</sequence>
<evidence type="ECO:0000256" key="1">
    <source>
        <dbReference type="SAM" id="Phobius"/>
    </source>
</evidence>
<dbReference type="Pfam" id="PF00535">
    <property type="entry name" value="Glycos_transf_2"/>
    <property type="match status" value="1"/>
</dbReference>
<dbReference type="PANTHER" id="PTHR43685:SF3">
    <property type="entry name" value="SLR2126 PROTEIN"/>
    <property type="match status" value="1"/>
</dbReference>
<dbReference type="Gene3D" id="3.90.550.10">
    <property type="entry name" value="Spore Coat Polysaccharide Biosynthesis Protein SpsA, Chain A"/>
    <property type="match status" value="1"/>
</dbReference>
<proteinExistence type="predicted"/>
<feature type="transmembrane region" description="Helical" evidence="1">
    <location>
        <begin position="258"/>
        <end position="278"/>
    </location>
</feature>
<dbReference type="EMBL" id="MHBW01000008">
    <property type="protein sequence ID" value="OGY09562.1"/>
    <property type="molecule type" value="Genomic_DNA"/>
</dbReference>
<dbReference type="SUPFAM" id="SSF53448">
    <property type="entry name" value="Nucleotide-diphospho-sugar transferases"/>
    <property type="match status" value="1"/>
</dbReference>
<comment type="caution">
    <text evidence="3">The sequence shown here is derived from an EMBL/GenBank/DDBJ whole genome shotgun (WGS) entry which is preliminary data.</text>
</comment>
<dbReference type="STRING" id="1797513.A2782_03390"/>
<feature type="domain" description="Glycosyltransferase 2-like" evidence="2">
    <location>
        <begin position="7"/>
        <end position="113"/>
    </location>
</feature>
<dbReference type="InterPro" id="IPR029044">
    <property type="entry name" value="Nucleotide-diphossugar_trans"/>
</dbReference>
<accession>A0A1G1V2D8</accession>
<keyword evidence="1" id="KW-1133">Transmembrane helix</keyword>
<evidence type="ECO:0000313" key="3">
    <source>
        <dbReference type="EMBL" id="OGY09562.1"/>
    </source>
</evidence>
<evidence type="ECO:0000313" key="4">
    <source>
        <dbReference type="Proteomes" id="UP000177967"/>
    </source>
</evidence>
<gene>
    <name evidence="3" type="ORF">A2782_03390</name>
</gene>
<dbReference type="InterPro" id="IPR001173">
    <property type="entry name" value="Glyco_trans_2-like"/>
</dbReference>
<dbReference type="InterPro" id="IPR050834">
    <property type="entry name" value="Glycosyltransf_2"/>
</dbReference>
<reference evidence="3 4" key="1">
    <citation type="journal article" date="2016" name="Nat. Commun.">
        <title>Thousands of microbial genomes shed light on interconnected biogeochemical processes in an aquifer system.</title>
        <authorList>
            <person name="Anantharaman K."/>
            <person name="Brown C.T."/>
            <person name="Hug L.A."/>
            <person name="Sharon I."/>
            <person name="Castelle C.J."/>
            <person name="Probst A.J."/>
            <person name="Thomas B.C."/>
            <person name="Singh A."/>
            <person name="Wilkins M.J."/>
            <person name="Karaoz U."/>
            <person name="Brodie E.L."/>
            <person name="Williams K.H."/>
            <person name="Hubbard S.S."/>
            <person name="Banfield J.F."/>
        </authorList>
    </citation>
    <scope>NUCLEOTIDE SEQUENCE [LARGE SCALE GENOMIC DNA]</scope>
</reference>
<keyword evidence="1" id="KW-0812">Transmembrane</keyword>
<dbReference type="Proteomes" id="UP000177967">
    <property type="component" value="Unassembled WGS sequence"/>
</dbReference>
<evidence type="ECO:0000259" key="2">
    <source>
        <dbReference type="Pfam" id="PF00535"/>
    </source>
</evidence>
<organism evidence="3 4">
    <name type="scientific">Candidatus Blackburnbacteria bacterium RIFCSPHIGHO2_01_FULL_43_15b</name>
    <dbReference type="NCBI Taxonomy" id="1797513"/>
    <lineage>
        <taxon>Bacteria</taxon>
        <taxon>Candidatus Blackburniibacteriota</taxon>
    </lineage>
</organism>
<feature type="transmembrane region" description="Helical" evidence="1">
    <location>
        <begin position="224"/>
        <end position="246"/>
    </location>
</feature>